<dbReference type="KEGG" id="dpp:DICPUDRAFT_160441"/>
<dbReference type="InParanoid" id="F1A6C3"/>
<dbReference type="AlphaFoldDB" id="F1A6C3"/>
<dbReference type="GO" id="GO:0005634">
    <property type="term" value="C:nucleus"/>
    <property type="evidence" value="ECO:0000318"/>
    <property type="project" value="GO_Central"/>
</dbReference>
<dbReference type="eggNOG" id="KOG0600">
    <property type="taxonomic scope" value="Eukaryota"/>
</dbReference>
<evidence type="ECO:0000313" key="10">
    <source>
        <dbReference type="Proteomes" id="UP000001064"/>
    </source>
</evidence>
<feature type="region of interest" description="Disordered" evidence="7">
    <location>
        <begin position="249"/>
        <end position="271"/>
    </location>
</feature>
<evidence type="ECO:0000313" key="9">
    <source>
        <dbReference type="EMBL" id="EGC28257.1"/>
    </source>
</evidence>
<accession>F1A6C3</accession>
<sequence length="271" mass="30668">MMEDYFILSKCGQGTYGSVFKAIHKSSNTLVALKQISDVAQEDGTPVEIKYLVQLRDLPNIVYLRDYFYSQVDGNNVLFLVMEYIEGDLWKIMSNPQCSLTIGQIKLFTRQLLEAVKQCHIKGIMHRDIKPANLLIDLNGELKLTDFGLSTSYTHKYEKYLSNNVVSLYYRPPELLLGTIAYGPEIDMWSVGCILMEMINNSYLFAGSDETGQLDLIFKMFGYPNEKSWPGIAQLPGWNSYINRKQQSTSPSSSLTSTPSSSPCPYSLTIK</sequence>
<dbReference type="GO" id="GO:0005524">
    <property type="term" value="F:ATP binding"/>
    <property type="evidence" value="ECO:0007669"/>
    <property type="project" value="UniProtKB-KW"/>
</dbReference>
<dbReference type="OMA" id="MEDYFIL"/>
<evidence type="ECO:0000256" key="2">
    <source>
        <dbReference type="ARBA" id="ARBA00022527"/>
    </source>
</evidence>
<dbReference type="PANTHER" id="PTHR24056:SF246">
    <property type="entry name" value="ECDYSONE-INDUCED PROTEIN 63E, ISOFORM N"/>
    <property type="match status" value="1"/>
</dbReference>
<dbReference type="FunFam" id="3.30.200.20:FF:001564">
    <property type="entry name" value="Probable cyclin-dependent serine/threonine-protein kinase DDB_G0292550"/>
    <property type="match status" value="1"/>
</dbReference>
<reference evidence="10" key="1">
    <citation type="journal article" date="2011" name="Genome Biol.">
        <title>Comparative genomics of the social amoebae Dictyostelium discoideum and Dictyostelium purpureum.</title>
        <authorList>
            <consortium name="US DOE Joint Genome Institute (JGI-PGF)"/>
            <person name="Sucgang R."/>
            <person name="Kuo A."/>
            <person name="Tian X."/>
            <person name="Salerno W."/>
            <person name="Parikh A."/>
            <person name="Feasley C.L."/>
            <person name="Dalin E."/>
            <person name="Tu H."/>
            <person name="Huang E."/>
            <person name="Barry K."/>
            <person name="Lindquist E."/>
            <person name="Shapiro H."/>
            <person name="Bruce D."/>
            <person name="Schmutz J."/>
            <person name="Salamov A."/>
            <person name="Fey P."/>
            <person name="Gaudet P."/>
            <person name="Anjard C."/>
            <person name="Babu M.M."/>
            <person name="Basu S."/>
            <person name="Bushmanova Y."/>
            <person name="van der Wel H."/>
            <person name="Katoh-Kurasawa M."/>
            <person name="Dinh C."/>
            <person name="Coutinho P.M."/>
            <person name="Saito T."/>
            <person name="Elias M."/>
            <person name="Schaap P."/>
            <person name="Kay R.R."/>
            <person name="Henrissat B."/>
            <person name="Eichinger L."/>
            <person name="Rivero F."/>
            <person name="Putnam N.H."/>
            <person name="West C.M."/>
            <person name="Loomis W.F."/>
            <person name="Chisholm R.L."/>
            <person name="Shaulsky G."/>
            <person name="Strassmann J.E."/>
            <person name="Queller D.C."/>
            <person name="Kuspa A."/>
            <person name="Grigoriev I.V."/>
        </authorList>
    </citation>
    <scope>NUCLEOTIDE SEQUENCE [LARGE SCALE GENOMIC DNA]</scope>
    <source>
        <strain evidence="10">QSDP1</strain>
    </source>
</reference>
<dbReference type="GeneID" id="10511323"/>
<dbReference type="GO" id="GO:0005737">
    <property type="term" value="C:cytoplasm"/>
    <property type="evidence" value="ECO:0000318"/>
    <property type="project" value="GO_Central"/>
</dbReference>
<dbReference type="SUPFAM" id="SSF56112">
    <property type="entry name" value="Protein kinase-like (PK-like)"/>
    <property type="match status" value="1"/>
</dbReference>
<proteinExistence type="inferred from homology"/>
<dbReference type="OrthoDB" id="20363at2759"/>
<dbReference type="InterPro" id="IPR008271">
    <property type="entry name" value="Ser/Thr_kinase_AS"/>
</dbReference>
<comment type="similarity">
    <text evidence="1">Belongs to the protein kinase superfamily. CMGC Ser/Thr protein kinase family. CDC2/CDKX subfamily.</text>
</comment>
<evidence type="ECO:0000256" key="5">
    <source>
        <dbReference type="ARBA" id="ARBA00022777"/>
    </source>
</evidence>
<gene>
    <name evidence="9" type="ORF">DICPUDRAFT_160441</name>
</gene>
<evidence type="ECO:0000256" key="7">
    <source>
        <dbReference type="SAM" id="MobiDB-lite"/>
    </source>
</evidence>
<dbReference type="GO" id="GO:0004693">
    <property type="term" value="F:cyclin-dependent protein serine/threonine kinase activity"/>
    <property type="evidence" value="ECO:0000318"/>
    <property type="project" value="GO_Central"/>
</dbReference>
<dbReference type="GO" id="GO:1901987">
    <property type="term" value="P:regulation of cell cycle phase transition"/>
    <property type="evidence" value="ECO:0000318"/>
    <property type="project" value="GO_Central"/>
</dbReference>
<dbReference type="Gene3D" id="1.10.510.10">
    <property type="entry name" value="Transferase(Phosphotransferase) domain 1"/>
    <property type="match status" value="1"/>
</dbReference>
<dbReference type="PROSITE" id="PS50011">
    <property type="entry name" value="PROTEIN_KINASE_DOM"/>
    <property type="match status" value="1"/>
</dbReference>
<dbReference type="Gene3D" id="3.30.200.20">
    <property type="entry name" value="Phosphorylase Kinase, domain 1"/>
    <property type="match status" value="1"/>
</dbReference>
<evidence type="ECO:0000256" key="6">
    <source>
        <dbReference type="ARBA" id="ARBA00022840"/>
    </source>
</evidence>
<dbReference type="STRING" id="5786.F1A6C3"/>
<dbReference type="PROSITE" id="PS00108">
    <property type="entry name" value="PROTEIN_KINASE_ST"/>
    <property type="match status" value="1"/>
</dbReference>
<keyword evidence="10" id="KW-1185">Reference proteome</keyword>
<dbReference type="InterPro" id="IPR011009">
    <property type="entry name" value="Kinase-like_dom_sf"/>
</dbReference>
<evidence type="ECO:0000256" key="3">
    <source>
        <dbReference type="ARBA" id="ARBA00022679"/>
    </source>
</evidence>
<dbReference type="PANTHER" id="PTHR24056">
    <property type="entry name" value="CELL DIVISION PROTEIN KINASE"/>
    <property type="match status" value="1"/>
</dbReference>
<keyword evidence="6" id="KW-0067">ATP-binding</keyword>
<dbReference type="Proteomes" id="UP000001064">
    <property type="component" value="Unassembled WGS sequence"/>
</dbReference>
<keyword evidence="2" id="KW-0723">Serine/threonine-protein kinase</keyword>
<dbReference type="InterPro" id="IPR000719">
    <property type="entry name" value="Prot_kinase_dom"/>
</dbReference>
<dbReference type="FunFam" id="1.10.510.10:FF:000624">
    <property type="entry name" value="Mitogen-activated protein kinase"/>
    <property type="match status" value="1"/>
</dbReference>
<keyword evidence="3" id="KW-0808">Transferase</keyword>
<protein>
    <recommendedName>
        <fullName evidence="8">Protein kinase domain-containing protein</fullName>
    </recommendedName>
</protein>
<keyword evidence="5" id="KW-0418">Kinase</keyword>
<evidence type="ECO:0000256" key="1">
    <source>
        <dbReference type="ARBA" id="ARBA00006485"/>
    </source>
</evidence>
<organism evidence="9 10">
    <name type="scientific">Dictyostelium purpureum</name>
    <name type="common">Slime mold</name>
    <dbReference type="NCBI Taxonomy" id="5786"/>
    <lineage>
        <taxon>Eukaryota</taxon>
        <taxon>Amoebozoa</taxon>
        <taxon>Evosea</taxon>
        <taxon>Eumycetozoa</taxon>
        <taxon>Dictyostelia</taxon>
        <taxon>Dictyosteliales</taxon>
        <taxon>Dictyosteliaceae</taxon>
        <taxon>Dictyostelium</taxon>
    </lineage>
</organism>
<feature type="domain" description="Protein kinase" evidence="8">
    <location>
        <begin position="5"/>
        <end position="271"/>
    </location>
</feature>
<dbReference type="Pfam" id="PF00069">
    <property type="entry name" value="Pkinase"/>
    <property type="match status" value="1"/>
</dbReference>
<dbReference type="EMBL" id="GL871714">
    <property type="protein sequence ID" value="EGC28257.1"/>
    <property type="molecule type" value="Genomic_DNA"/>
</dbReference>
<dbReference type="SMART" id="SM00220">
    <property type="entry name" value="S_TKc"/>
    <property type="match status" value="1"/>
</dbReference>
<evidence type="ECO:0000259" key="8">
    <source>
        <dbReference type="PROSITE" id="PS50011"/>
    </source>
</evidence>
<dbReference type="RefSeq" id="XP_003295217.1">
    <property type="nucleotide sequence ID" value="XM_003295169.1"/>
</dbReference>
<dbReference type="InterPro" id="IPR050108">
    <property type="entry name" value="CDK"/>
</dbReference>
<keyword evidence="4" id="KW-0547">Nucleotide-binding</keyword>
<name>F1A6C3_DICPU</name>
<evidence type="ECO:0000256" key="4">
    <source>
        <dbReference type="ARBA" id="ARBA00022741"/>
    </source>
</evidence>
<dbReference type="VEuPathDB" id="AmoebaDB:DICPUDRAFT_160441"/>